<gene>
    <name evidence="1" type="ORF">DFH08DRAFT_644980</name>
</gene>
<accession>A0AAD7A112</accession>
<feature type="non-terminal residue" evidence="1">
    <location>
        <position position="1"/>
    </location>
</feature>
<sequence>VTKVKTHLLTHAPSDVRMFGPLLGAITEAFESFNGVFRPCSILSNHRAPSRDIAVQLAEQESVKHRVAGG</sequence>
<proteinExistence type="predicted"/>
<reference evidence="1" key="1">
    <citation type="submission" date="2023-03" db="EMBL/GenBank/DDBJ databases">
        <title>Massive genome expansion in bonnet fungi (Mycena s.s.) driven by repeated elements and novel gene families across ecological guilds.</title>
        <authorList>
            <consortium name="Lawrence Berkeley National Laboratory"/>
            <person name="Harder C.B."/>
            <person name="Miyauchi S."/>
            <person name="Viragh M."/>
            <person name="Kuo A."/>
            <person name="Thoen E."/>
            <person name="Andreopoulos B."/>
            <person name="Lu D."/>
            <person name="Skrede I."/>
            <person name="Drula E."/>
            <person name="Henrissat B."/>
            <person name="Morin E."/>
            <person name="Kohler A."/>
            <person name="Barry K."/>
            <person name="LaButti K."/>
            <person name="Morin E."/>
            <person name="Salamov A."/>
            <person name="Lipzen A."/>
            <person name="Mereny Z."/>
            <person name="Hegedus B."/>
            <person name="Baldrian P."/>
            <person name="Stursova M."/>
            <person name="Weitz H."/>
            <person name="Taylor A."/>
            <person name="Grigoriev I.V."/>
            <person name="Nagy L.G."/>
            <person name="Martin F."/>
            <person name="Kauserud H."/>
        </authorList>
    </citation>
    <scope>NUCLEOTIDE SEQUENCE</scope>
    <source>
        <strain evidence="1">CBHHK002</strain>
    </source>
</reference>
<comment type="caution">
    <text evidence="1">The sequence shown here is derived from an EMBL/GenBank/DDBJ whole genome shotgun (WGS) entry which is preliminary data.</text>
</comment>
<evidence type="ECO:0000313" key="2">
    <source>
        <dbReference type="Proteomes" id="UP001218218"/>
    </source>
</evidence>
<protein>
    <submittedName>
        <fullName evidence="1">Uncharacterized protein</fullName>
    </submittedName>
</protein>
<name>A0AAD7A112_9AGAR</name>
<dbReference type="EMBL" id="JARIHO010000019">
    <property type="protein sequence ID" value="KAJ7347293.1"/>
    <property type="molecule type" value="Genomic_DNA"/>
</dbReference>
<dbReference type="AlphaFoldDB" id="A0AAD7A112"/>
<organism evidence="1 2">
    <name type="scientific">Mycena albidolilacea</name>
    <dbReference type="NCBI Taxonomy" id="1033008"/>
    <lineage>
        <taxon>Eukaryota</taxon>
        <taxon>Fungi</taxon>
        <taxon>Dikarya</taxon>
        <taxon>Basidiomycota</taxon>
        <taxon>Agaricomycotina</taxon>
        <taxon>Agaricomycetes</taxon>
        <taxon>Agaricomycetidae</taxon>
        <taxon>Agaricales</taxon>
        <taxon>Marasmiineae</taxon>
        <taxon>Mycenaceae</taxon>
        <taxon>Mycena</taxon>
    </lineage>
</organism>
<feature type="non-terminal residue" evidence="1">
    <location>
        <position position="70"/>
    </location>
</feature>
<dbReference type="Proteomes" id="UP001218218">
    <property type="component" value="Unassembled WGS sequence"/>
</dbReference>
<evidence type="ECO:0000313" key="1">
    <source>
        <dbReference type="EMBL" id="KAJ7347293.1"/>
    </source>
</evidence>
<keyword evidence="2" id="KW-1185">Reference proteome</keyword>